<reference evidence="2 3" key="1">
    <citation type="journal article" date="2016" name="Int. J. Syst. Evol. Microbiol.">
        <title>Acidipila dinghuensis sp. nov., an acidobacterium isolated from forest soil.</title>
        <authorList>
            <person name="Jiang Y.W."/>
            <person name="Wang J."/>
            <person name="Chen M.H."/>
            <person name="Lv Y.Y."/>
            <person name="Qiu L.H."/>
        </authorList>
    </citation>
    <scope>NUCLEOTIDE SEQUENCE [LARGE SCALE GENOMIC DNA]</scope>
    <source>
        <strain evidence="2 3">DHOF10</strain>
    </source>
</reference>
<comment type="caution">
    <text evidence="2">The sequence shown here is derived from an EMBL/GenBank/DDBJ whole genome shotgun (WGS) entry which is preliminary data.</text>
</comment>
<dbReference type="InterPro" id="IPR002035">
    <property type="entry name" value="VWF_A"/>
</dbReference>
<gene>
    <name evidence="2" type="ORF">ESZ00_03480</name>
</gene>
<protein>
    <submittedName>
        <fullName evidence="2">VWA domain-containing protein</fullName>
    </submittedName>
</protein>
<sequence length="308" mass="34423">MLLTFMTMGAVLRAQTPTLHVETHLVTLTFSARDGGGKLVGDLSQDDFKVYEDGVEQKLRLFSRESELPLTLGLVVDASSSQDKFLMQHLRDIETFLHRVLRPQDQVFALCFGNHLRLASDLTSNPAQVIDGLERYSKVKKGDYDFPELAPDETREGGSAVYDAIFASVTEKLAPVEGRQKALILFTDGEENASAHDEIEAIAAAQQSDALIYAIRYTEIKHDKLTADNRHGIAALRHISEETGGRDFDALHIDLPQAFTQIGEELRSLYSIGYYSTNKQLDGRFRKVVIEPEKEGVLIRSRSGYYAK</sequence>
<organism evidence="2 3">
    <name type="scientific">Silvibacterium dinghuense</name>
    <dbReference type="NCBI Taxonomy" id="1560006"/>
    <lineage>
        <taxon>Bacteria</taxon>
        <taxon>Pseudomonadati</taxon>
        <taxon>Acidobacteriota</taxon>
        <taxon>Terriglobia</taxon>
        <taxon>Terriglobales</taxon>
        <taxon>Acidobacteriaceae</taxon>
        <taxon>Silvibacterium</taxon>
    </lineage>
</organism>
<evidence type="ECO:0000259" key="1">
    <source>
        <dbReference type="PROSITE" id="PS50234"/>
    </source>
</evidence>
<name>A0A4Q1SHH6_9BACT</name>
<dbReference type="Gene3D" id="3.40.50.410">
    <property type="entry name" value="von Willebrand factor, type A domain"/>
    <property type="match status" value="1"/>
</dbReference>
<dbReference type="EMBL" id="SDMK01000001">
    <property type="protein sequence ID" value="RXS97006.1"/>
    <property type="molecule type" value="Genomic_DNA"/>
</dbReference>
<dbReference type="RefSeq" id="WP_129206787.1">
    <property type="nucleotide sequence ID" value="NZ_BMGU01000001.1"/>
</dbReference>
<dbReference type="NCBIfam" id="TIGR03436">
    <property type="entry name" value="acidobact_VWFA"/>
    <property type="match status" value="1"/>
</dbReference>
<dbReference type="AlphaFoldDB" id="A0A4Q1SHH6"/>
<keyword evidence="3" id="KW-1185">Reference proteome</keyword>
<dbReference type="OrthoDB" id="109325at2"/>
<dbReference type="InterPro" id="IPR036465">
    <property type="entry name" value="vWFA_dom_sf"/>
</dbReference>
<evidence type="ECO:0000313" key="3">
    <source>
        <dbReference type="Proteomes" id="UP000290253"/>
    </source>
</evidence>
<accession>A0A4Q1SHH6</accession>
<dbReference type="InterPro" id="IPR017802">
    <property type="entry name" value="VWFA-rel_acidobac-type"/>
</dbReference>
<feature type="domain" description="VWFA" evidence="1">
    <location>
        <begin position="71"/>
        <end position="269"/>
    </location>
</feature>
<dbReference type="SUPFAM" id="SSF53300">
    <property type="entry name" value="vWA-like"/>
    <property type="match status" value="1"/>
</dbReference>
<proteinExistence type="predicted"/>
<dbReference type="Proteomes" id="UP000290253">
    <property type="component" value="Unassembled WGS sequence"/>
</dbReference>
<dbReference type="PROSITE" id="PS50234">
    <property type="entry name" value="VWFA"/>
    <property type="match status" value="1"/>
</dbReference>
<evidence type="ECO:0000313" key="2">
    <source>
        <dbReference type="EMBL" id="RXS97006.1"/>
    </source>
</evidence>